<dbReference type="RefSeq" id="WP_174564725.1">
    <property type="nucleotide sequence ID" value="NZ_MPRK01000036.1"/>
</dbReference>
<evidence type="ECO:0008006" key="3">
    <source>
        <dbReference type="Google" id="ProtNLM"/>
    </source>
</evidence>
<keyword evidence="2" id="KW-1185">Reference proteome</keyword>
<dbReference type="Gene3D" id="1.10.10.10">
    <property type="entry name" value="Winged helix-like DNA-binding domain superfamily/Winged helix DNA-binding domain"/>
    <property type="match status" value="1"/>
</dbReference>
<organism evidence="1 2">
    <name type="scientific">Solemya elarraichensis gill symbiont</name>
    <dbReference type="NCBI Taxonomy" id="1918949"/>
    <lineage>
        <taxon>Bacteria</taxon>
        <taxon>Pseudomonadati</taxon>
        <taxon>Pseudomonadota</taxon>
        <taxon>Gammaproteobacteria</taxon>
        <taxon>sulfur-oxidizing symbionts</taxon>
    </lineage>
</organism>
<dbReference type="InterPro" id="IPR052520">
    <property type="entry name" value="ATL_DNA_repair"/>
</dbReference>
<evidence type="ECO:0000313" key="1">
    <source>
        <dbReference type="EMBL" id="OOZ42453.1"/>
    </source>
</evidence>
<gene>
    <name evidence="1" type="ORF">BOW52_03190</name>
</gene>
<name>A0A1T2LBH0_9GAMM</name>
<dbReference type="PANTHER" id="PTHR42942:SF1">
    <property type="entry name" value="ALKYLTRANSFERASE-LIKE PROTEIN 1"/>
    <property type="match status" value="1"/>
</dbReference>
<accession>A0A1T2LBH0</accession>
<reference evidence="1 2" key="1">
    <citation type="submission" date="2016-11" db="EMBL/GenBank/DDBJ databases">
        <title>Mixed transmission modes and dynamic genome evolution in an obligate animal-bacterial symbiosis.</title>
        <authorList>
            <person name="Russell S.L."/>
            <person name="Corbett-Detig R.B."/>
            <person name="Cavanaugh C.M."/>
        </authorList>
    </citation>
    <scope>NUCLEOTIDE SEQUENCE [LARGE SCALE GENOMIC DNA]</scope>
    <source>
        <strain evidence="1">Sp-SM6</strain>
    </source>
</reference>
<dbReference type="EMBL" id="MPRK01000036">
    <property type="protein sequence ID" value="OOZ42453.1"/>
    <property type="molecule type" value="Genomic_DNA"/>
</dbReference>
<dbReference type="PANTHER" id="PTHR42942">
    <property type="entry name" value="6-O-METHYLGUANINE DNA METHYLTRANSFERASE"/>
    <property type="match status" value="1"/>
</dbReference>
<dbReference type="InterPro" id="IPR036217">
    <property type="entry name" value="MethylDNA_cys_MeTrfase_DNAb"/>
</dbReference>
<sequence>QGVRGNKGCRRSSVKGRLGCPVLHHEIKDTLVLHVYSRKEKLPWHRVINREGKISLKPFRGYEEQKLLLETEDVEFGIGDRIDLEDYLWDEDVSK</sequence>
<dbReference type="InterPro" id="IPR036388">
    <property type="entry name" value="WH-like_DNA-bd_sf"/>
</dbReference>
<proteinExistence type="predicted"/>
<dbReference type="GO" id="GO:0003824">
    <property type="term" value="F:catalytic activity"/>
    <property type="evidence" value="ECO:0007669"/>
    <property type="project" value="InterPro"/>
</dbReference>
<feature type="non-terminal residue" evidence="1">
    <location>
        <position position="1"/>
    </location>
</feature>
<evidence type="ECO:0000313" key="2">
    <source>
        <dbReference type="Proteomes" id="UP000190198"/>
    </source>
</evidence>
<dbReference type="GO" id="GO:0006281">
    <property type="term" value="P:DNA repair"/>
    <property type="evidence" value="ECO:0007669"/>
    <property type="project" value="InterPro"/>
</dbReference>
<dbReference type="AlphaFoldDB" id="A0A1T2LBH0"/>
<dbReference type="Proteomes" id="UP000190198">
    <property type="component" value="Unassembled WGS sequence"/>
</dbReference>
<comment type="caution">
    <text evidence="1">The sequence shown here is derived from an EMBL/GenBank/DDBJ whole genome shotgun (WGS) entry which is preliminary data.</text>
</comment>
<dbReference type="SUPFAM" id="SSF46767">
    <property type="entry name" value="Methylated DNA-protein cysteine methyltransferase, C-terminal domain"/>
    <property type="match status" value="1"/>
</dbReference>
<protein>
    <recommendedName>
        <fullName evidence="3">Methylated-DNA-[protein]-cysteine S-methyltransferase DNA binding domain-containing protein</fullName>
    </recommendedName>
</protein>